<evidence type="ECO:0000256" key="1">
    <source>
        <dbReference type="SAM" id="Phobius"/>
    </source>
</evidence>
<organism evidence="2 3">
    <name type="scientific">Komagataeibacter xylinus</name>
    <name type="common">Gluconacetobacter xylinus</name>
    <dbReference type="NCBI Taxonomy" id="28448"/>
    <lineage>
        <taxon>Bacteria</taxon>
        <taxon>Pseudomonadati</taxon>
        <taxon>Pseudomonadota</taxon>
        <taxon>Alphaproteobacteria</taxon>
        <taxon>Acetobacterales</taxon>
        <taxon>Acetobacteraceae</taxon>
        <taxon>Komagataeibacter</taxon>
    </lineage>
</organism>
<keyword evidence="1" id="KW-0812">Transmembrane</keyword>
<accession>A0A318PGK1</accession>
<dbReference type="AlphaFoldDB" id="A0A318PGK1"/>
<feature type="transmembrane region" description="Helical" evidence="1">
    <location>
        <begin position="7"/>
        <end position="25"/>
    </location>
</feature>
<comment type="caution">
    <text evidence="2">The sequence shown here is derived from an EMBL/GenBank/DDBJ whole genome shotgun (WGS) entry which is preliminary data.</text>
</comment>
<keyword evidence="3" id="KW-1185">Reference proteome</keyword>
<evidence type="ECO:0000313" key="3">
    <source>
        <dbReference type="Proteomes" id="UP000248257"/>
    </source>
</evidence>
<name>A0A318PGK1_KOMXY</name>
<reference evidence="2 3" key="1">
    <citation type="submission" date="2017-07" db="EMBL/GenBank/DDBJ databases">
        <title>A draft genome sequence of Komagataeibacter xylinus LMG 1515.</title>
        <authorList>
            <person name="Skraban J."/>
            <person name="Cleenwerck I."/>
            <person name="Vandamme P."/>
            <person name="Trcek J."/>
        </authorList>
    </citation>
    <scope>NUCLEOTIDE SEQUENCE [LARGE SCALE GENOMIC DNA]</scope>
    <source>
        <strain evidence="2 3">LMG 1515</strain>
    </source>
</reference>
<dbReference type="EMBL" id="NKUC01000024">
    <property type="protein sequence ID" value="PYD56370.1"/>
    <property type="molecule type" value="Genomic_DNA"/>
</dbReference>
<gene>
    <name evidence="2" type="ORF">CFR75_11155</name>
</gene>
<keyword evidence="1" id="KW-0472">Membrane</keyword>
<protein>
    <submittedName>
        <fullName evidence="2">Uncharacterized protein</fullName>
    </submittedName>
</protein>
<sequence length="59" mass="6077">MFGKTRVQETVITIALVFGVSLLYLALTGGFTLIGCLGAAGTTACAVAVREMLVPSEKS</sequence>
<dbReference type="Proteomes" id="UP000248257">
    <property type="component" value="Unassembled WGS sequence"/>
</dbReference>
<dbReference type="RefSeq" id="WP_061274722.1">
    <property type="nucleotide sequence ID" value="NZ_CBCRXN010000026.1"/>
</dbReference>
<proteinExistence type="predicted"/>
<keyword evidence="1" id="KW-1133">Transmembrane helix</keyword>
<evidence type="ECO:0000313" key="2">
    <source>
        <dbReference type="EMBL" id="PYD56370.1"/>
    </source>
</evidence>